<organism evidence="1 2">
    <name type="scientific">Larinioides sclopetarius</name>
    <dbReference type="NCBI Taxonomy" id="280406"/>
    <lineage>
        <taxon>Eukaryota</taxon>
        <taxon>Metazoa</taxon>
        <taxon>Ecdysozoa</taxon>
        <taxon>Arthropoda</taxon>
        <taxon>Chelicerata</taxon>
        <taxon>Arachnida</taxon>
        <taxon>Araneae</taxon>
        <taxon>Araneomorphae</taxon>
        <taxon>Entelegynae</taxon>
        <taxon>Araneoidea</taxon>
        <taxon>Araneidae</taxon>
        <taxon>Larinioides</taxon>
    </lineage>
</organism>
<evidence type="ECO:0000313" key="2">
    <source>
        <dbReference type="Proteomes" id="UP001497382"/>
    </source>
</evidence>
<protein>
    <submittedName>
        <fullName evidence="1">Uncharacterized protein</fullName>
    </submittedName>
</protein>
<evidence type="ECO:0000313" key="1">
    <source>
        <dbReference type="EMBL" id="CAL1289044.1"/>
    </source>
</evidence>
<dbReference type="Proteomes" id="UP001497382">
    <property type="component" value="Unassembled WGS sequence"/>
</dbReference>
<keyword evidence="2" id="KW-1185">Reference proteome</keyword>
<sequence length="38" mass="4337">MFIDGNDENLPYIIEASEEEVEEKTISGRFICDLGFVI</sequence>
<name>A0AAV2AZ85_9ARAC</name>
<reference evidence="1 2" key="1">
    <citation type="submission" date="2024-04" db="EMBL/GenBank/DDBJ databases">
        <authorList>
            <person name="Rising A."/>
            <person name="Reimegard J."/>
            <person name="Sonavane S."/>
            <person name="Akerstrom W."/>
            <person name="Nylinder S."/>
            <person name="Hedman E."/>
            <person name="Kallberg Y."/>
        </authorList>
    </citation>
    <scope>NUCLEOTIDE SEQUENCE [LARGE SCALE GENOMIC DNA]</scope>
</reference>
<dbReference type="AlphaFoldDB" id="A0AAV2AZ85"/>
<dbReference type="EMBL" id="CAXIEN010000242">
    <property type="protein sequence ID" value="CAL1289044.1"/>
    <property type="molecule type" value="Genomic_DNA"/>
</dbReference>
<proteinExistence type="predicted"/>
<accession>A0AAV2AZ85</accession>
<comment type="caution">
    <text evidence="1">The sequence shown here is derived from an EMBL/GenBank/DDBJ whole genome shotgun (WGS) entry which is preliminary data.</text>
</comment>
<gene>
    <name evidence="1" type="ORF">LARSCL_LOCUS15699</name>
</gene>
<feature type="non-terminal residue" evidence="1">
    <location>
        <position position="38"/>
    </location>
</feature>